<proteinExistence type="predicted"/>
<name>E4NR15_HALBP</name>
<keyword evidence="2" id="KW-1185">Reference proteome</keyword>
<protein>
    <submittedName>
        <fullName evidence="1">Uncharacterized protein</fullName>
    </submittedName>
</protein>
<dbReference type="EMBL" id="CP001690">
    <property type="protein sequence ID" value="ADQ65641.1"/>
    <property type="molecule type" value="Genomic_DNA"/>
</dbReference>
<sequence length="83" mass="8497">MRVTFRRIGVALFAAMLVLTAFSGGAAALADDASNNANVASNYATVQQNSGNLGWNGGVAAVNLNNAQVTQVSVSTQNNIDVL</sequence>
<evidence type="ECO:0000313" key="1">
    <source>
        <dbReference type="EMBL" id="ADQ65641.1"/>
    </source>
</evidence>
<evidence type="ECO:0000313" key="2">
    <source>
        <dbReference type="Proteomes" id="UP000006663"/>
    </source>
</evidence>
<dbReference type="RefSeq" id="WP_013440384.1">
    <property type="nucleotide sequence ID" value="NC_014729.1"/>
</dbReference>
<dbReference type="AlphaFoldDB" id="E4NR15"/>
<accession>E4NR15</accession>
<organism evidence="1 2">
    <name type="scientific">Halogeometricum borinquense (strain ATCC 700274 / DSM 11551 / JCM 10706 / KCTC 4070 / PR3)</name>
    <dbReference type="NCBI Taxonomy" id="469382"/>
    <lineage>
        <taxon>Archaea</taxon>
        <taxon>Methanobacteriati</taxon>
        <taxon>Methanobacteriota</taxon>
        <taxon>Stenosarchaea group</taxon>
        <taxon>Halobacteria</taxon>
        <taxon>Halobacteriales</taxon>
        <taxon>Haloferacaceae</taxon>
        <taxon>Halogeometricum</taxon>
    </lineage>
</organism>
<reference evidence="1 2" key="1">
    <citation type="journal article" date="2009" name="Stand. Genomic Sci.">
        <title>Complete genome sequence of Halogeometricum borinquense type strain (PR3).</title>
        <authorList>
            <person name="Malfatti S."/>
            <person name="Tindall B.J."/>
            <person name="Schneider S."/>
            <person name="Fahnrich R."/>
            <person name="Lapidus A."/>
            <person name="Labuttii K."/>
            <person name="Copeland A."/>
            <person name="Glavina Del Rio T."/>
            <person name="Nolan M."/>
            <person name="Chen F."/>
            <person name="Lucas S."/>
            <person name="Tice H."/>
            <person name="Cheng J.F."/>
            <person name="Bruce D."/>
            <person name="Goodwin L."/>
            <person name="Pitluck S."/>
            <person name="Anderson I."/>
            <person name="Pati A."/>
            <person name="Ivanova N."/>
            <person name="Mavromatis K."/>
            <person name="Chen A."/>
            <person name="Palaniappan K."/>
            <person name="D'haeseleer P."/>
            <person name="Goker M."/>
            <person name="Bristow J."/>
            <person name="Eisen J.A."/>
            <person name="Markowitz V."/>
            <person name="Hugenholtz P."/>
            <person name="Kyrpides N.C."/>
            <person name="Klenk H.P."/>
            <person name="Chain P."/>
        </authorList>
    </citation>
    <scope>NUCLEOTIDE SEQUENCE [LARGE SCALE GENOMIC DNA]</scope>
    <source>
        <strain evidence="2">ATCC 700274 / DSM 11551 / JCM 10706 / KCTC 4070 / PR3</strain>
    </source>
</reference>
<gene>
    <name evidence="1" type="ordered locus">Hbor_00280</name>
</gene>
<dbReference type="STRING" id="469382.Hbor_00280"/>
<dbReference type="GeneID" id="9991848"/>
<dbReference type="Proteomes" id="UP000006663">
    <property type="component" value="Chromosome"/>
</dbReference>
<dbReference type="KEGG" id="hbo:Hbor_00280"/>
<dbReference type="HOGENOM" id="CLU_2662184_0_0_2"/>